<evidence type="ECO:0000313" key="1">
    <source>
        <dbReference type="EMBL" id="GHF07883.1"/>
    </source>
</evidence>
<dbReference type="RefSeq" id="WP_189907262.1">
    <property type="nucleotide sequence ID" value="NZ_BNBC01000053.1"/>
</dbReference>
<organism evidence="1 2">
    <name type="scientific">Streptomyces spiralis</name>
    <dbReference type="NCBI Taxonomy" id="66376"/>
    <lineage>
        <taxon>Bacteria</taxon>
        <taxon>Bacillati</taxon>
        <taxon>Actinomycetota</taxon>
        <taxon>Actinomycetes</taxon>
        <taxon>Kitasatosporales</taxon>
        <taxon>Streptomycetaceae</taxon>
        <taxon>Streptomyces</taxon>
    </lineage>
</organism>
<proteinExistence type="predicted"/>
<accession>A0A919AHD9</accession>
<dbReference type="EMBL" id="BNBC01000053">
    <property type="protein sequence ID" value="GHF07883.1"/>
    <property type="molecule type" value="Genomic_DNA"/>
</dbReference>
<name>A0A919AHD9_9ACTN</name>
<comment type="caution">
    <text evidence="1">The sequence shown here is derived from an EMBL/GenBank/DDBJ whole genome shotgun (WGS) entry which is preliminary data.</text>
</comment>
<protein>
    <submittedName>
        <fullName evidence="1">Uncharacterized protein</fullName>
    </submittedName>
</protein>
<reference evidence="1" key="1">
    <citation type="journal article" date="2014" name="Int. J. Syst. Evol. Microbiol.">
        <title>Complete genome sequence of Corynebacterium casei LMG S-19264T (=DSM 44701T), isolated from a smear-ripened cheese.</title>
        <authorList>
            <consortium name="US DOE Joint Genome Institute (JGI-PGF)"/>
            <person name="Walter F."/>
            <person name="Albersmeier A."/>
            <person name="Kalinowski J."/>
            <person name="Ruckert C."/>
        </authorList>
    </citation>
    <scope>NUCLEOTIDE SEQUENCE</scope>
    <source>
        <strain evidence="1">JCM 3302</strain>
    </source>
</reference>
<gene>
    <name evidence="1" type="ORF">GCM10014715_74710</name>
</gene>
<dbReference type="AlphaFoldDB" id="A0A919AHD9"/>
<reference evidence="1" key="2">
    <citation type="submission" date="2020-09" db="EMBL/GenBank/DDBJ databases">
        <authorList>
            <person name="Sun Q."/>
            <person name="Ohkuma M."/>
        </authorList>
    </citation>
    <scope>NUCLEOTIDE SEQUENCE</scope>
    <source>
        <strain evidence="1">JCM 3302</strain>
    </source>
</reference>
<evidence type="ECO:0000313" key="2">
    <source>
        <dbReference type="Proteomes" id="UP000641386"/>
    </source>
</evidence>
<sequence>MRSRLHWIHSKGQHVSVERGSTYLGETVAKYIVLVVLLYIPAHFFHWENWTAFAAASLYLLWELSRMNDALAELADIWNEQYRAKQEAERDEYLRKRRGERGQSGQS</sequence>
<dbReference type="Proteomes" id="UP000641386">
    <property type="component" value="Unassembled WGS sequence"/>
</dbReference>
<keyword evidence="2" id="KW-1185">Reference proteome</keyword>